<dbReference type="InterPro" id="IPR001048">
    <property type="entry name" value="Asp/Glu/Uridylate_kinase"/>
</dbReference>
<keyword evidence="3 9" id="KW-0028">Amino-acid biosynthesis</keyword>
<dbReference type="InterPro" id="IPR018042">
    <property type="entry name" value="Aspartate_kinase_CS"/>
</dbReference>
<keyword evidence="5 9" id="KW-0547">Nucleotide-binding</keyword>
<evidence type="ECO:0000256" key="4">
    <source>
        <dbReference type="ARBA" id="ARBA00022679"/>
    </source>
</evidence>
<evidence type="ECO:0000256" key="6">
    <source>
        <dbReference type="ARBA" id="ARBA00022777"/>
    </source>
</evidence>
<feature type="binding site" evidence="9">
    <location>
        <position position="156"/>
    </location>
    <ligand>
        <name>substrate</name>
    </ligand>
</feature>
<evidence type="ECO:0000313" key="11">
    <source>
        <dbReference type="EMBL" id="UOF91372.1"/>
    </source>
</evidence>
<dbReference type="EC" id="2.7.2.8" evidence="9"/>
<sequence>MHGEIVVIKYGGSSIGSGLADVIQDVLKLQQSGWKPVLVHGGGKDITSMLSRLQIEGKFVNGLRLTDAPTLDVVEMVLRGKVNLQLVAEIQKQGGKAIGLSGVDGGMIQVRQKLPELGFVGDVKSVATELLEVAVATQYIPVVAPIGMDAQGQRFNINADEAAGAIAGALQASRCIFLTDVAGVMRQSHTQSDGQPIVADTLTRQEIESMIASGEIYGGMIPKMEACLYALEAGAQLVQIVDGRKTGILAETLIEQLPHGTKIVA</sequence>
<accession>A0ABY4CPK6</accession>
<keyword evidence="7 9" id="KW-0067">ATP-binding</keyword>
<dbReference type="InterPro" id="IPR037528">
    <property type="entry name" value="ArgB"/>
</dbReference>
<evidence type="ECO:0000256" key="9">
    <source>
        <dbReference type="HAMAP-Rule" id="MF_00082"/>
    </source>
</evidence>
<evidence type="ECO:0000313" key="12">
    <source>
        <dbReference type="Proteomes" id="UP000830167"/>
    </source>
</evidence>
<comment type="subcellular location">
    <subcellularLocation>
        <location evidence="9">Cytoplasm</location>
    </subcellularLocation>
</comment>
<dbReference type="PIRSF" id="PIRSF000728">
    <property type="entry name" value="NAGK"/>
    <property type="match status" value="1"/>
</dbReference>
<protein>
    <recommendedName>
        <fullName evidence="9">Acetylglutamate kinase</fullName>
        <ecNumber evidence="9">2.7.2.8</ecNumber>
    </recommendedName>
    <alternativeName>
        <fullName evidence="9">N-acetyl-L-glutamate 5-phosphotransferase</fullName>
    </alternativeName>
    <alternativeName>
        <fullName evidence="9">NAG kinase</fullName>
        <shortName evidence="9">NAGK</shortName>
    </alternativeName>
</protein>
<keyword evidence="6 9" id="KW-0418">Kinase</keyword>
<dbReference type="PROSITE" id="PS00324">
    <property type="entry name" value="ASPARTOKINASE"/>
    <property type="match status" value="1"/>
</dbReference>
<keyword evidence="12" id="KW-1185">Reference proteome</keyword>
<keyword evidence="2 9" id="KW-0055">Arginine biosynthesis</keyword>
<dbReference type="PRINTS" id="PR00474">
    <property type="entry name" value="GLU5KINASE"/>
</dbReference>
<evidence type="ECO:0000256" key="5">
    <source>
        <dbReference type="ARBA" id="ARBA00022741"/>
    </source>
</evidence>
<dbReference type="GO" id="GO:0003991">
    <property type="term" value="F:acetylglutamate kinase activity"/>
    <property type="evidence" value="ECO:0007669"/>
    <property type="project" value="UniProtKB-EC"/>
</dbReference>
<evidence type="ECO:0000256" key="3">
    <source>
        <dbReference type="ARBA" id="ARBA00022605"/>
    </source>
</evidence>
<organism evidence="11 12">
    <name type="scientific">Fodinisporobacter ferrooxydans</name>
    <dbReference type="NCBI Taxonomy" id="2901836"/>
    <lineage>
        <taxon>Bacteria</taxon>
        <taxon>Bacillati</taxon>
        <taxon>Bacillota</taxon>
        <taxon>Bacilli</taxon>
        <taxon>Bacillales</taxon>
        <taxon>Alicyclobacillaceae</taxon>
        <taxon>Fodinisporobacter</taxon>
    </lineage>
</organism>
<dbReference type="RefSeq" id="WP_347438063.1">
    <property type="nucleotide sequence ID" value="NZ_CP089291.1"/>
</dbReference>
<dbReference type="PANTHER" id="PTHR23342:SF0">
    <property type="entry name" value="N-ACETYLGLUTAMATE SYNTHASE, MITOCHONDRIAL"/>
    <property type="match status" value="1"/>
</dbReference>
<feature type="domain" description="Aspartate/glutamate/uridylate kinase" evidence="10">
    <location>
        <begin position="5"/>
        <end position="242"/>
    </location>
</feature>
<comment type="catalytic activity">
    <reaction evidence="8 9">
        <text>N-acetyl-L-glutamate + ATP = N-acetyl-L-glutamyl 5-phosphate + ADP</text>
        <dbReference type="Rhea" id="RHEA:14629"/>
        <dbReference type="ChEBI" id="CHEBI:30616"/>
        <dbReference type="ChEBI" id="CHEBI:44337"/>
        <dbReference type="ChEBI" id="CHEBI:57936"/>
        <dbReference type="ChEBI" id="CHEBI:456216"/>
        <dbReference type="EC" id="2.7.2.8"/>
    </reaction>
</comment>
<dbReference type="Pfam" id="PF00696">
    <property type="entry name" value="AA_kinase"/>
    <property type="match status" value="1"/>
</dbReference>
<feature type="site" description="Transition state stabilizer" evidence="9">
    <location>
        <position position="9"/>
    </location>
</feature>
<comment type="function">
    <text evidence="9">Catalyzes the ATP-dependent phosphorylation of N-acetyl-L-glutamate.</text>
</comment>
<proteinExistence type="inferred from homology"/>
<dbReference type="HAMAP" id="MF_00082">
    <property type="entry name" value="ArgB"/>
    <property type="match status" value="1"/>
</dbReference>
<comment type="similarity">
    <text evidence="9">Belongs to the acetylglutamate kinase family. ArgB subfamily.</text>
</comment>
<name>A0ABY4CPK6_9BACL</name>
<evidence type="ECO:0000256" key="7">
    <source>
        <dbReference type="ARBA" id="ARBA00022840"/>
    </source>
</evidence>
<evidence type="ECO:0000259" key="10">
    <source>
        <dbReference type="Pfam" id="PF00696"/>
    </source>
</evidence>
<dbReference type="PANTHER" id="PTHR23342">
    <property type="entry name" value="N-ACETYLGLUTAMATE SYNTHASE"/>
    <property type="match status" value="1"/>
</dbReference>
<evidence type="ECO:0000256" key="2">
    <source>
        <dbReference type="ARBA" id="ARBA00022571"/>
    </source>
</evidence>
<dbReference type="CDD" id="cd04238">
    <property type="entry name" value="AAK_NAGK-like"/>
    <property type="match status" value="1"/>
</dbReference>
<feature type="binding site" evidence="9">
    <location>
        <position position="64"/>
    </location>
    <ligand>
        <name>substrate</name>
    </ligand>
</feature>
<comment type="pathway">
    <text evidence="1 9">Amino-acid biosynthesis; L-arginine biosynthesis; N(2)-acetyl-L-ornithine from L-glutamate: step 2/4.</text>
</comment>
<evidence type="ECO:0000256" key="1">
    <source>
        <dbReference type="ARBA" id="ARBA00004828"/>
    </source>
</evidence>
<dbReference type="SUPFAM" id="SSF53633">
    <property type="entry name" value="Carbamate kinase-like"/>
    <property type="match status" value="1"/>
</dbReference>
<dbReference type="EMBL" id="CP089291">
    <property type="protein sequence ID" value="UOF91372.1"/>
    <property type="molecule type" value="Genomic_DNA"/>
</dbReference>
<feature type="binding site" evidence="9">
    <location>
        <begin position="42"/>
        <end position="43"/>
    </location>
    <ligand>
        <name>substrate</name>
    </ligand>
</feature>
<gene>
    <name evidence="9 11" type="primary">argB</name>
    <name evidence="11" type="ORF">LSG31_03705</name>
</gene>
<feature type="site" description="Transition state stabilizer" evidence="9">
    <location>
        <position position="223"/>
    </location>
</feature>
<keyword evidence="4 9" id="KW-0808">Transferase</keyword>
<dbReference type="InterPro" id="IPR004662">
    <property type="entry name" value="AcgluKinase_fam"/>
</dbReference>
<dbReference type="NCBIfam" id="TIGR00761">
    <property type="entry name" value="argB"/>
    <property type="match status" value="1"/>
</dbReference>
<dbReference type="Gene3D" id="3.40.1160.10">
    <property type="entry name" value="Acetylglutamate kinase-like"/>
    <property type="match status" value="1"/>
</dbReference>
<dbReference type="Proteomes" id="UP000830167">
    <property type="component" value="Chromosome"/>
</dbReference>
<evidence type="ECO:0000256" key="8">
    <source>
        <dbReference type="ARBA" id="ARBA00048141"/>
    </source>
</evidence>
<keyword evidence="9" id="KW-0963">Cytoplasm</keyword>
<dbReference type="InterPro" id="IPR001057">
    <property type="entry name" value="Glu/AcGlu_kinase"/>
</dbReference>
<dbReference type="InterPro" id="IPR036393">
    <property type="entry name" value="AceGlu_kinase-like_sf"/>
</dbReference>
<reference evidence="11" key="1">
    <citation type="submission" date="2021-12" db="EMBL/GenBank/DDBJ databases">
        <title>Alicyclobacillaceae gen. nov., sp. nov., isolated from chalcocite enrichment system.</title>
        <authorList>
            <person name="Jiang Z."/>
        </authorList>
    </citation>
    <scope>NUCLEOTIDE SEQUENCE</scope>
    <source>
        <strain evidence="11">MYW30-H2</strain>
    </source>
</reference>